<dbReference type="GO" id="GO:0015175">
    <property type="term" value="F:neutral L-amino acid transmembrane transporter activity"/>
    <property type="evidence" value="ECO:0007669"/>
    <property type="project" value="TreeGrafter"/>
</dbReference>
<feature type="transmembrane region" description="Helical" evidence="13">
    <location>
        <begin position="189"/>
        <end position="207"/>
    </location>
</feature>
<keyword evidence="5 13" id="KW-1133">Transmembrane helix</keyword>
<dbReference type="InterPro" id="IPR011701">
    <property type="entry name" value="MFS"/>
</dbReference>
<comment type="catalytic activity">
    <reaction evidence="11">
        <text>L-leucine(in) = L-leucine(out)</text>
        <dbReference type="Rhea" id="RHEA:73011"/>
        <dbReference type="ChEBI" id="CHEBI:57427"/>
    </reaction>
</comment>
<dbReference type="SUPFAM" id="SSF103473">
    <property type="entry name" value="MFS general substrate transporter"/>
    <property type="match status" value="1"/>
</dbReference>
<sequence length="550" mass="60730">MAPSLSQAYSRRYWMAVTAVLENLLFSAVLLGWGSLLIMLKNEGFYSHLAEEQHSAWLSCVEQEEILNLGFTIGSFLLSAATLPLGVLMDRFGPRPLRLLGSSCFAFSCAMIALSGIILFTVLSALIFIAVSFNGFGGICLTFTSLTLPNMFGNIRSTILSLMIGSYASSAVTFPGIKLIYDVGVSFRVIMWTWAGLACFVFLNCFLNWPVESFPDPEEATYTSHIKLKGLALDHKVTGERFHSHVMVVGQRLSQKHRELDHSTERLQGGSRPGESIEPETTVPFRRSVCSPIFLWSLITMAMTQLRIIFFMGAMNKMLEFLVTHGCDAPASCPLSPLPPTVSFYSSLFGTLQLLCLLTCPLIGYIMDWRMQECDSQATLSDSDGGNLPAPPKRDRKIQKLTNAIRAFIFTNVLLVTFGVISLVDNLPLQVVAFVLHTMVRGFIHSCCGGLYAAVYPSNHFGTLTGLQSMISAVFALTQQPLFIVMLGPLQGDPYWINVAMLIFSLTGFLLPAYLFNHCRHLVLEKQQREAVNQSVAADKQANGHLVQQA</sequence>
<dbReference type="InterPro" id="IPR036259">
    <property type="entry name" value="MFS_trans_sf"/>
</dbReference>
<feature type="transmembrane region" description="Helical" evidence="13">
    <location>
        <begin position="467"/>
        <end position="489"/>
    </location>
</feature>
<evidence type="ECO:0000256" key="3">
    <source>
        <dbReference type="ARBA" id="ARBA00022475"/>
    </source>
</evidence>
<dbReference type="AlphaFoldDB" id="A0A3B3T2H0"/>
<dbReference type="PANTHER" id="PTHR20766:SF0">
    <property type="entry name" value="LARGE NEUTRAL AMINO ACIDS TRANSPORTER SMALL SUBUNIT 3"/>
    <property type="match status" value="1"/>
</dbReference>
<feature type="transmembrane region" description="Helical" evidence="13">
    <location>
        <begin position="126"/>
        <end position="146"/>
    </location>
</feature>
<feature type="transmembrane region" description="Helical" evidence="13">
    <location>
        <begin position="430"/>
        <end position="455"/>
    </location>
</feature>
<comment type="catalytic activity">
    <reaction evidence="9">
        <text>L-methionine(in) = L-methionine(out)</text>
        <dbReference type="Rhea" id="RHEA:70939"/>
        <dbReference type="ChEBI" id="CHEBI:57844"/>
    </reaction>
</comment>
<dbReference type="PANTHER" id="PTHR20766">
    <property type="entry name" value="LARGE NEUTRAL AMINO ACIDS TRANSPORTER SMALL SUBUNIT 4-LIKE ISOFORM X1"/>
    <property type="match status" value="1"/>
</dbReference>
<dbReference type="Gene3D" id="1.20.1250.20">
    <property type="entry name" value="MFS general substrate transporter like domains"/>
    <property type="match status" value="1"/>
</dbReference>
<feature type="region of interest" description="Disordered" evidence="12">
    <location>
        <begin position="260"/>
        <end position="279"/>
    </location>
</feature>
<keyword evidence="7" id="KW-0325">Glycoprotein</keyword>
<reference evidence="14" key="1">
    <citation type="submission" date="2025-08" db="UniProtKB">
        <authorList>
            <consortium name="Ensembl"/>
        </authorList>
    </citation>
    <scope>IDENTIFICATION</scope>
</reference>
<comment type="subcellular location">
    <subcellularLocation>
        <location evidence="1">Cell membrane</location>
        <topology evidence="1">Multi-pass membrane protein</topology>
    </subcellularLocation>
</comment>
<name>A0A3B3T2H0_9TELE</name>
<keyword evidence="15" id="KW-1185">Reference proteome</keyword>
<feature type="transmembrane region" description="Helical" evidence="13">
    <location>
        <begin position="344"/>
        <end position="367"/>
    </location>
</feature>
<comment type="catalytic activity">
    <reaction evidence="10">
        <text>L-isoleucine(in) = L-isoleucine(out)</text>
        <dbReference type="Rhea" id="RHEA:70943"/>
        <dbReference type="ChEBI" id="CHEBI:58045"/>
    </reaction>
</comment>
<keyword evidence="6 13" id="KW-0472">Membrane</keyword>
<dbReference type="GO" id="GO:0015179">
    <property type="term" value="F:L-amino acid transmembrane transporter activity"/>
    <property type="evidence" value="ECO:0007669"/>
    <property type="project" value="TreeGrafter"/>
</dbReference>
<keyword evidence="3" id="KW-1003">Cell membrane</keyword>
<dbReference type="GeneTree" id="ENSGT00940000153576"/>
<feature type="transmembrane region" description="Helical" evidence="13">
    <location>
        <begin position="12"/>
        <end position="40"/>
    </location>
</feature>
<dbReference type="Pfam" id="PF07690">
    <property type="entry name" value="MFS_1"/>
    <property type="match status" value="1"/>
</dbReference>
<evidence type="ECO:0000256" key="7">
    <source>
        <dbReference type="ARBA" id="ARBA00023180"/>
    </source>
</evidence>
<dbReference type="GO" id="GO:0005886">
    <property type="term" value="C:plasma membrane"/>
    <property type="evidence" value="ECO:0007669"/>
    <property type="project" value="UniProtKB-SubCell"/>
</dbReference>
<evidence type="ECO:0000256" key="1">
    <source>
        <dbReference type="ARBA" id="ARBA00004651"/>
    </source>
</evidence>
<evidence type="ECO:0000256" key="5">
    <source>
        <dbReference type="ARBA" id="ARBA00022989"/>
    </source>
</evidence>
<evidence type="ECO:0000313" key="15">
    <source>
        <dbReference type="Proteomes" id="UP000261540"/>
    </source>
</evidence>
<reference evidence="14" key="2">
    <citation type="submission" date="2025-09" db="UniProtKB">
        <authorList>
            <consortium name="Ensembl"/>
        </authorList>
    </citation>
    <scope>IDENTIFICATION</scope>
</reference>
<evidence type="ECO:0000256" key="4">
    <source>
        <dbReference type="ARBA" id="ARBA00022692"/>
    </source>
</evidence>
<evidence type="ECO:0000256" key="12">
    <source>
        <dbReference type="SAM" id="MobiDB-lite"/>
    </source>
</evidence>
<keyword evidence="4 13" id="KW-0812">Transmembrane</keyword>
<protein>
    <submittedName>
        <fullName evidence="14">Solute carrier family 43 member 1b</fullName>
    </submittedName>
</protein>
<proteinExistence type="inferred from homology"/>
<evidence type="ECO:0000256" key="2">
    <source>
        <dbReference type="ARBA" id="ARBA00006595"/>
    </source>
</evidence>
<comment type="catalytic activity">
    <reaction evidence="8">
        <text>L-phenylalanine(in) = L-phenylalanine(out)</text>
        <dbReference type="Rhea" id="RHEA:27950"/>
        <dbReference type="ChEBI" id="CHEBI:58095"/>
    </reaction>
</comment>
<comment type="similarity">
    <text evidence="2">Belongs to the SLC43A transporter (TC 2.A.1.44) family.</text>
</comment>
<evidence type="ECO:0000256" key="6">
    <source>
        <dbReference type="ARBA" id="ARBA00023136"/>
    </source>
</evidence>
<evidence type="ECO:0000256" key="9">
    <source>
        <dbReference type="ARBA" id="ARBA00036530"/>
    </source>
</evidence>
<evidence type="ECO:0000256" key="13">
    <source>
        <dbReference type="SAM" id="Phobius"/>
    </source>
</evidence>
<evidence type="ECO:0000256" key="10">
    <source>
        <dbReference type="ARBA" id="ARBA00036777"/>
    </source>
</evidence>
<accession>A0A3B3T2H0</accession>
<feature type="transmembrane region" description="Helical" evidence="13">
    <location>
        <begin position="293"/>
        <end position="315"/>
    </location>
</feature>
<dbReference type="Ensembl" id="ENSPKIT00000018255.1">
    <property type="protein sequence ID" value="ENSPKIP00000037292.1"/>
    <property type="gene ID" value="ENSPKIG00000015497.1"/>
</dbReference>
<feature type="transmembrane region" description="Helical" evidence="13">
    <location>
        <begin position="158"/>
        <end position="177"/>
    </location>
</feature>
<evidence type="ECO:0000256" key="8">
    <source>
        <dbReference type="ARBA" id="ARBA00036466"/>
    </source>
</evidence>
<organism evidence="14 15">
    <name type="scientific">Paramormyrops kingsleyae</name>
    <dbReference type="NCBI Taxonomy" id="1676925"/>
    <lineage>
        <taxon>Eukaryota</taxon>
        <taxon>Metazoa</taxon>
        <taxon>Chordata</taxon>
        <taxon>Craniata</taxon>
        <taxon>Vertebrata</taxon>
        <taxon>Euteleostomi</taxon>
        <taxon>Actinopterygii</taxon>
        <taxon>Neopterygii</taxon>
        <taxon>Teleostei</taxon>
        <taxon>Osteoglossocephala</taxon>
        <taxon>Osteoglossomorpha</taxon>
        <taxon>Osteoglossiformes</taxon>
        <taxon>Mormyridae</taxon>
        <taxon>Paramormyrops</taxon>
    </lineage>
</organism>
<evidence type="ECO:0000256" key="11">
    <source>
        <dbReference type="ARBA" id="ARBA00036887"/>
    </source>
</evidence>
<feature type="transmembrane region" description="Helical" evidence="13">
    <location>
        <begin position="99"/>
        <end position="120"/>
    </location>
</feature>
<evidence type="ECO:0000313" key="14">
    <source>
        <dbReference type="Ensembl" id="ENSPKIP00000037292.1"/>
    </source>
</evidence>
<dbReference type="Proteomes" id="UP000261540">
    <property type="component" value="Unplaced"/>
</dbReference>
<feature type="transmembrane region" description="Helical" evidence="13">
    <location>
        <begin position="495"/>
        <end position="516"/>
    </location>
</feature>
<feature type="transmembrane region" description="Helical" evidence="13">
    <location>
        <begin position="404"/>
        <end position="424"/>
    </location>
</feature>
<feature type="transmembrane region" description="Helical" evidence="13">
    <location>
        <begin position="66"/>
        <end position="87"/>
    </location>
</feature>